<gene>
    <name evidence="3" type="ORF">QFW80_14990</name>
</gene>
<dbReference type="Proteomes" id="UP001156831">
    <property type="component" value="Unassembled WGS sequence"/>
</dbReference>
<evidence type="ECO:0000259" key="2">
    <source>
        <dbReference type="Pfam" id="PF13524"/>
    </source>
</evidence>
<keyword evidence="3" id="KW-0808">Transferase</keyword>
<sequence>MEFNPNIAATRNALATRHFDHGSHWRILFLGRSVNGSTDIVSCLSRSLRNLGHHVLDLDAKRHRGLVDNPTRAKGGNGPIYVNAGFLKDVLARFRPQMIVCCAGGMVFRPEDAAALKASGIVLVGLTLSDPDVFPSVHPHVGEFDFHTTNARVAMEMYRQAGVPNTLYFPFGIDRGFVTQVVPRAPELQADVICIGHATARPERNGVMTRVARDLDVRTYGRGWELPGSEVVEGRRMVQASREGRVHVNFPMTRAGYINIKCGVFESVGSGGLVATGRFGEMEDFFTYDEEILGYRDEDDLVEQARAVLADPERYRHMTERAFERLINHHLYEHRWISLFTEMQRIAAAGGSWLGARREGEIAGILSESLPRAKHVLLSGFYGASNVGDELILRSISERIQSADAAAQVWIAAENPDQVERHHGLQSFPRKSLPQALHAARTASGIVLGGGGLWHDYTFERSGGLLGLFDNPQISIAGFGALPLMARMFDAPFHVVGLGIGPLDDPDARRMAGFIGSHAESVMVRDEESLRLARAILPGHDGVHQAPDVVYALELDRPAAPDEISAFRAEGYRVVGLNLRPWAHTDEDALVAEVSGALLAQAARERIAVVGIPMQAGDRLDSAVLARVARAIEASVPCFVMKAPLTTDALVAALSSVDALVSMRLHACLLAHRLGTPVAGIAYDPKVANHFAELGRSMHCHELPLPAGWLAGALAGVMQERDGLPAPATATIASLEAEAAAALDEVAAKLAAAPARQVVFEVPRMMPAQNPANAAVSAAAAPAARVAPGADALRFIEARKVTCGSIVDDAVPAAAAVTSLAVSIPTPTPTRGDGMEVEGYLDVPITGDVDVALSLESGYSNPKAVGRVRWTLEIGERWRLREDLALSSDPVRLHVFCKGPTRIPVRLGVYVERTCFASTAWPRVSQVKLLAGPGVSAGHGCELSVVASRGVPTQVANSSAAAIAATAGDRTA</sequence>
<proteinExistence type="predicted"/>
<feature type="domain" description="Spore protein YkvP/CgeB glycosyl transferase-like" evidence="2">
    <location>
        <begin position="212"/>
        <end position="337"/>
    </location>
</feature>
<feature type="domain" description="Polysaccharide pyruvyl transferase" evidence="1">
    <location>
        <begin position="386"/>
        <end position="685"/>
    </location>
</feature>
<dbReference type="EMBL" id="JARXRN010000028">
    <property type="protein sequence ID" value="MDH5831825.1"/>
    <property type="molecule type" value="Genomic_DNA"/>
</dbReference>
<comment type="caution">
    <text evidence="3">The sequence shown here is derived from an EMBL/GenBank/DDBJ whole genome shotgun (WGS) entry which is preliminary data.</text>
</comment>
<dbReference type="PANTHER" id="PTHR36836:SF1">
    <property type="entry name" value="COLANIC ACID BIOSYNTHESIS PROTEIN WCAK"/>
    <property type="match status" value="1"/>
</dbReference>
<reference evidence="3 4" key="1">
    <citation type="submission" date="2023-04" db="EMBL/GenBank/DDBJ databases">
        <title>Luteimonas sp. M1R5S18.</title>
        <authorList>
            <person name="Sun J.-Q."/>
        </authorList>
    </citation>
    <scope>NUCLEOTIDE SEQUENCE [LARGE SCALE GENOMIC DNA]</scope>
    <source>
        <strain evidence="3 4">M1R5S18</strain>
    </source>
</reference>
<accession>A0ABT6JMU5</accession>
<organism evidence="3 4">
    <name type="scientific">Luteimonas rhizosphaericola</name>
    <dbReference type="NCBI Taxonomy" id="3042024"/>
    <lineage>
        <taxon>Bacteria</taxon>
        <taxon>Pseudomonadati</taxon>
        <taxon>Pseudomonadota</taxon>
        <taxon>Gammaproteobacteria</taxon>
        <taxon>Lysobacterales</taxon>
        <taxon>Lysobacteraceae</taxon>
        <taxon>Luteimonas</taxon>
    </lineage>
</organism>
<dbReference type="InterPro" id="IPR055259">
    <property type="entry name" value="YkvP/CgeB_Glyco_trans-like"/>
</dbReference>
<dbReference type="RefSeq" id="WP_280602780.1">
    <property type="nucleotide sequence ID" value="NZ_JARXRN010000028.1"/>
</dbReference>
<dbReference type="InterPro" id="IPR007345">
    <property type="entry name" value="Polysacch_pyruvyl_Trfase"/>
</dbReference>
<dbReference type="PANTHER" id="PTHR36836">
    <property type="entry name" value="COLANIC ACID BIOSYNTHESIS PROTEIN WCAK"/>
    <property type="match status" value="1"/>
</dbReference>
<evidence type="ECO:0000313" key="3">
    <source>
        <dbReference type="EMBL" id="MDH5831825.1"/>
    </source>
</evidence>
<evidence type="ECO:0000313" key="4">
    <source>
        <dbReference type="Proteomes" id="UP001156831"/>
    </source>
</evidence>
<dbReference type="GO" id="GO:0016740">
    <property type="term" value="F:transferase activity"/>
    <property type="evidence" value="ECO:0007669"/>
    <property type="project" value="UniProtKB-KW"/>
</dbReference>
<keyword evidence="4" id="KW-1185">Reference proteome</keyword>
<dbReference type="Pfam" id="PF13524">
    <property type="entry name" value="Glyco_trans_1_2"/>
    <property type="match status" value="1"/>
</dbReference>
<evidence type="ECO:0000259" key="1">
    <source>
        <dbReference type="Pfam" id="PF04230"/>
    </source>
</evidence>
<dbReference type="Pfam" id="PF04230">
    <property type="entry name" value="PS_pyruv_trans"/>
    <property type="match status" value="1"/>
</dbReference>
<protein>
    <submittedName>
        <fullName evidence="3">Polysaccharide pyruvyl transferase family protein</fullName>
    </submittedName>
</protein>
<name>A0ABT6JMU5_9GAMM</name>